<evidence type="ECO:0000256" key="1">
    <source>
        <dbReference type="SAM" id="SignalP"/>
    </source>
</evidence>
<gene>
    <name evidence="2" type="ORF">AZH43_12630</name>
</gene>
<feature type="chain" id="PRO_5007592205" description="Spore coat protein U domain-containing protein" evidence="1">
    <location>
        <begin position="35"/>
        <end position="140"/>
    </location>
</feature>
<dbReference type="EMBL" id="LUAW01000020">
    <property type="protein sequence ID" value="KYQ72053.1"/>
    <property type="molecule type" value="Genomic_DNA"/>
</dbReference>
<dbReference type="OrthoDB" id="5465205at2"/>
<evidence type="ECO:0000313" key="2">
    <source>
        <dbReference type="EMBL" id="KYQ72053.1"/>
    </source>
</evidence>
<feature type="signal peptide" evidence="1">
    <location>
        <begin position="1"/>
        <end position="34"/>
    </location>
</feature>
<proteinExistence type="predicted"/>
<evidence type="ECO:0000313" key="3">
    <source>
        <dbReference type="Proteomes" id="UP000076276"/>
    </source>
</evidence>
<name>A0A151Y1Z2_9GAMM</name>
<keyword evidence="1" id="KW-0732">Signal</keyword>
<evidence type="ECO:0008006" key="4">
    <source>
        <dbReference type="Google" id="ProtNLM"/>
    </source>
</evidence>
<comment type="caution">
    <text evidence="2">The sequence shown here is derived from an EMBL/GenBank/DDBJ whole genome shotgun (WGS) entry which is preliminary data.</text>
</comment>
<sequence length="140" mass="14953">MAKTEQAIITEMRCGTLMPVALASMALVLQGTFAAVDASGYAIASEDVGGADQNCLGIWDHSAENTGADGDVVACVRRKQQFLVRNSTTDPVTQADLGAVVYMEDNQTIAKTDGTNTLSVAGHFMGFDVQYPEFVWVEIE</sequence>
<keyword evidence="3" id="KW-1185">Reference proteome</keyword>
<accession>A0A151Y1Z2</accession>
<dbReference type="Proteomes" id="UP000076276">
    <property type="component" value="Unassembled WGS sequence"/>
</dbReference>
<dbReference type="AlphaFoldDB" id="A0A151Y1Z2"/>
<dbReference type="STRING" id="1806892.AZH43_12630"/>
<reference evidence="2 3" key="1">
    <citation type="submission" date="2016-03" db="EMBL/GenBank/DDBJ databases">
        <title>Acinetobacter genomospecies 28 strain ANC 4149.</title>
        <authorList>
            <person name="Radolfova-Krizova L."/>
            <person name="Nemec A."/>
        </authorList>
    </citation>
    <scope>NUCLEOTIDE SEQUENCE [LARGE SCALE GENOMIC DNA]</scope>
    <source>
        <strain evidence="2 3">ANC 4149</strain>
    </source>
</reference>
<dbReference type="RefSeq" id="WP_067669005.1">
    <property type="nucleotide sequence ID" value="NZ_CBCSIK010000001.1"/>
</dbReference>
<organism evidence="2 3">
    <name type="scientific">Acinetobacter pragensis</name>
    <dbReference type="NCBI Taxonomy" id="1806892"/>
    <lineage>
        <taxon>Bacteria</taxon>
        <taxon>Pseudomonadati</taxon>
        <taxon>Pseudomonadota</taxon>
        <taxon>Gammaproteobacteria</taxon>
        <taxon>Moraxellales</taxon>
        <taxon>Moraxellaceae</taxon>
        <taxon>Acinetobacter</taxon>
    </lineage>
</organism>
<protein>
    <recommendedName>
        <fullName evidence="4">Spore coat protein U domain-containing protein</fullName>
    </recommendedName>
</protein>